<reference evidence="1" key="1">
    <citation type="submission" date="2017-02" db="EMBL/GenBank/DDBJ databases">
        <authorList>
            <person name="Regsiter A."/>
            <person name="William W."/>
        </authorList>
    </citation>
    <scope>NUCLEOTIDE SEQUENCE</scope>
    <source>
        <strain evidence="1">BdmA 4</strain>
    </source>
</reference>
<accession>A0A3P3XQN7</accession>
<sequence>MDRETGKALVFANRPGDFEKMMRIVGKHFEPEERVPLNASMMVLTIAYDILGAADEIDVWEKPFGHSDEASRSG</sequence>
<organism evidence="1">
    <name type="scientific">uncultured spirochete</name>
    <dbReference type="NCBI Taxonomy" id="156406"/>
    <lineage>
        <taxon>Bacteria</taxon>
        <taxon>Pseudomonadati</taxon>
        <taxon>Spirochaetota</taxon>
        <taxon>Spirochaetia</taxon>
        <taxon>Spirochaetales</taxon>
        <taxon>environmental samples</taxon>
    </lineage>
</organism>
<dbReference type="EMBL" id="FWDO01000004">
    <property type="protein sequence ID" value="SLM18399.1"/>
    <property type="molecule type" value="Genomic_DNA"/>
</dbReference>
<protein>
    <submittedName>
        <fullName evidence="1">Uncharacterized protein</fullName>
    </submittedName>
</protein>
<evidence type="ECO:0000313" key="1">
    <source>
        <dbReference type="EMBL" id="SLM18399.1"/>
    </source>
</evidence>
<proteinExistence type="predicted"/>
<name>A0A3P3XQN7_9SPIR</name>
<gene>
    <name evidence="1" type="ORF">SPIRO4BDMA_40971</name>
</gene>
<dbReference type="AlphaFoldDB" id="A0A3P3XQN7"/>